<dbReference type="InterPro" id="IPR015867">
    <property type="entry name" value="N-reg_PII/ATP_PRibTrfase_C"/>
</dbReference>
<dbReference type="InterPro" id="IPR011322">
    <property type="entry name" value="N-reg_PII-like_a/b"/>
</dbReference>
<protein>
    <submittedName>
        <fullName evidence="2">Uncharacterized protein</fullName>
    </submittedName>
</protein>
<evidence type="ECO:0000313" key="2">
    <source>
        <dbReference type="EMBL" id="CAE0018450.1"/>
    </source>
</evidence>
<sequence length="152" mass="16341">MIRSVCSKLSTSLTKGAAASPGIGAAHTQRAALSQARSMAASGAGGDYVAIYVTVPSKDVGAKIAKSLLEDKLCACVNIIPGVESYYWWEDKIESDSELLMMIKSRADLLASVTERVKQVHEYDVPEVIGVPIIGGNAKYLDWIRENTKPPE</sequence>
<name>A0A7S2Z2V6_9CHLO</name>
<dbReference type="Pfam" id="PF03091">
    <property type="entry name" value="CutA1"/>
    <property type="match status" value="1"/>
</dbReference>
<dbReference type="PANTHER" id="PTHR23419">
    <property type="entry name" value="DIVALENT CATION TOLERANCE CUTA-RELATED"/>
    <property type="match status" value="1"/>
</dbReference>
<dbReference type="AlphaFoldDB" id="A0A7S2Z2V6"/>
<evidence type="ECO:0000256" key="1">
    <source>
        <dbReference type="ARBA" id="ARBA00010169"/>
    </source>
</evidence>
<organism evidence="2">
    <name type="scientific">Chloropicon laureae</name>
    <dbReference type="NCBI Taxonomy" id="464258"/>
    <lineage>
        <taxon>Eukaryota</taxon>
        <taxon>Viridiplantae</taxon>
        <taxon>Chlorophyta</taxon>
        <taxon>Chloropicophyceae</taxon>
        <taxon>Chloropicales</taxon>
        <taxon>Chloropicaceae</taxon>
        <taxon>Chloropicon</taxon>
    </lineage>
</organism>
<dbReference type="GO" id="GO:0010038">
    <property type="term" value="P:response to metal ion"/>
    <property type="evidence" value="ECO:0007669"/>
    <property type="project" value="InterPro"/>
</dbReference>
<proteinExistence type="inferred from homology"/>
<dbReference type="PANTHER" id="PTHR23419:SF8">
    <property type="entry name" value="FI09726P"/>
    <property type="match status" value="1"/>
</dbReference>
<dbReference type="SUPFAM" id="SSF54913">
    <property type="entry name" value="GlnB-like"/>
    <property type="match status" value="1"/>
</dbReference>
<dbReference type="InterPro" id="IPR004323">
    <property type="entry name" value="Ion_tolerance_CutA"/>
</dbReference>
<dbReference type="EMBL" id="HBHU01006345">
    <property type="protein sequence ID" value="CAE0018450.1"/>
    <property type="molecule type" value="Transcribed_RNA"/>
</dbReference>
<dbReference type="GO" id="GO:0005507">
    <property type="term" value="F:copper ion binding"/>
    <property type="evidence" value="ECO:0007669"/>
    <property type="project" value="TreeGrafter"/>
</dbReference>
<reference evidence="2" key="1">
    <citation type="submission" date="2021-01" db="EMBL/GenBank/DDBJ databases">
        <authorList>
            <person name="Corre E."/>
            <person name="Pelletier E."/>
            <person name="Niang G."/>
            <person name="Scheremetjew M."/>
            <person name="Finn R."/>
            <person name="Kale V."/>
            <person name="Holt S."/>
            <person name="Cochrane G."/>
            <person name="Meng A."/>
            <person name="Brown T."/>
            <person name="Cohen L."/>
        </authorList>
    </citation>
    <scope>NUCLEOTIDE SEQUENCE</scope>
    <source>
        <strain evidence="2">RCC856</strain>
    </source>
</reference>
<accession>A0A7S2Z2V6</accession>
<comment type="similarity">
    <text evidence="1">Belongs to the CutA family.</text>
</comment>
<dbReference type="Gene3D" id="3.30.70.120">
    <property type="match status" value="1"/>
</dbReference>
<gene>
    <name evidence="2" type="ORF">CLAU1311_LOCUS4116</name>
</gene>